<gene>
    <name evidence="1" type="ORF">PITG_07922</name>
</gene>
<dbReference type="KEGG" id="pif:PITG_07922"/>
<dbReference type="Proteomes" id="UP000006643">
    <property type="component" value="Unassembled WGS sequence"/>
</dbReference>
<organism evidence="1 2">
    <name type="scientific">Phytophthora infestans (strain T30-4)</name>
    <name type="common">Potato late blight agent</name>
    <dbReference type="NCBI Taxonomy" id="403677"/>
    <lineage>
        <taxon>Eukaryota</taxon>
        <taxon>Sar</taxon>
        <taxon>Stramenopiles</taxon>
        <taxon>Oomycota</taxon>
        <taxon>Peronosporomycetes</taxon>
        <taxon>Peronosporales</taxon>
        <taxon>Peronosporaceae</taxon>
        <taxon>Phytophthora</taxon>
    </lineage>
</organism>
<sequence length="129" mass="13539">MLLTCVAICASVQQEHQKDAQQSSQHPPGILNRSLVSCRSCQIHTKRTACARPPVNENSSTKVSSAQVYVVIPRRAEICATEMQGQQVAMRQLGIPDGSLSGFSSSAGMVTTTSAAFALTLATSSTGTA</sequence>
<protein>
    <submittedName>
        <fullName evidence="1">Uncharacterized protein</fullName>
    </submittedName>
</protein>
<accession>D0NA57</accession>
<reference evidence="2" key="1">
    <citation type="journal article" date="2009" name="Nature">
        <title>Genome sequence and analysis of the Irish potato famine pathogen Phytophthora infestans.</title>
        <authorList>
            <consortium name="The Broad Institute Genome Sequencing Platform"/>
            <person name="Haas B.J."/>
            <person name="Kamoun S."/>
            <person name="Zody M.C."/>
            <person name="Jiang R.H."/>
            <person name="Handsaker R.E."/>
            <person name="Cano L.M."/>
            <person name="Grabherr M."/>
            <person name="Kodira C.D."/>
            <person name="Raffaele S."/>
            <person name="Torto-Alalibo T."/>
            <person name="Bozkurt T.O."/>
            <person name="Ah-Fong A.M."/>
            <person name="Alvarado L."/>
            <person name="Anderson V.L."/>
            <person name="Armstrong M.R."/>
            <person name="Avrova A."/>
            <person name="Baxter L."/>
            <person name="Beynon J."/>
            <person name="Boevink P.C."/>
            <person name="Bollmann S.R."/>
            <person name="Bos J.I."/>
            <person name="Bulone V."/>
            <person name="Cai G."/>
            <person name="Cakir C."/>
            <person name="Carrington J.C."/>
            <person name="Chawner M."/>
            <person name="Conti L."/>
            <person name="Costanzo S."/>
            <person name="Ewan R."/>
            <person name="Fahlgren N."/>
            <person name="Fischbach M.A."/>
            <person name="Fugelstad J."/>
            <person name="Gilroy E.M."/>
            <person name="Gnerre S."/>
            <person name="Green P.J."/>
            <person name="Grenville-Briggs L.J."/>
            <person name="Griffith J."/>
            <person name="Grunwald N.J."/>
            <person name="Horn K."/>
            <person name="Horner N.R."/>
            <person name="Hu C.H."/>
            <person name="Huitema E."/>
            <person name="Jeong D.H."/>
            <person name="Jones A.M."/>
            <person name="Jones J.D."/>
            <person name="Jones R.W."/>
            <person name="Karlsson E.K."/>
            <person name="Kunjeti S.G."/>
            <person name="Lamour K."/>
            <person name="Liu Z."/>
            <person name="Ma L."/>
            <person name="Maclean D."/>
            <person name="Chibucos M.C."/>
            <person name="McDonald H."/>
            <person name="McWalters J."/>
            <person name="Meijer H.J."/>
            <person name="Morgan W."/>
            <person name="Morris P.F."/>
            <person name="Munro C.A."/>
            <person name="O'Neill K."/>
            <person name="Ospina-Giraldo M."/>
            <person name="Pinzon A."/>
            <person name="Pritchard L."/>
            <person name="Ramsahoye B."/>
            <person name="Ren Q."/>
            <person name="Restrepo S."/>
            <person name="Roy S."/>
            <person name="Sadanandom A."/>
            <person name="Savidor A."/>
            <person name="Schornack S."/>
            <person name="Schwartz D.C."/>
            <person name="Schumann U.D."/>
            <person name="Schwessinger B."/>
            <person name="Seyer L."/>
            <person name="Sharpe T."/>
            <person name="Silvar C."/>
            <person name="Song J."/>
            <person name="Studholme D.J."/>
            <person name="Sykes S."/>
            <person name="Thines M."/>
            <person name="van de Vondervoort P.J."/>
            <person name="Phuntumart V."/>
            <person name="Wawra S."/>
            <person name="Weide R."/>
            <person name="Win J."/>
            <person name="Young C."/>
            <person name="Zhou S."/>
            <person name="Fry W."/>
            <person name="Meyers B.C."/>
            <person name="van West P."/>
            <person name="Ristaino J."/>
            <person name="Govers F."/>
            <person name="Birch P.R."/>
            <person name="Whisson S.C."/>
            <person name="Judelson H.S."/>
            <person name="Nusbaum C."/>
        </authorList>
    </citation>
    <scope>NUCLEOTIDE SEQUENCE [LARGE SCALE GENOMIC DNA]</scope>
    <source>
        <strain evidence="2">T30-4</strain>
    </source>
</reference>
<dbReference type="InParanoid" id="D0NA57"/>
<evidence type="ECO:0000313" key="2">
    <source>
        <dbReference type="Proteomes" id="UP000006643"/>
    </source>
</evidence>
<proteinExistence type="predicted"/>
<dbReference type="HOGENOM" id="CLU_1953056_0_0_1"/>
<dbReference type="AlphaFoldDB" id="D0NA57"/>
<dbReference type="VEuPathDB" id="FungiDB:PITG_07922"/>
<evidence type="ECO:0000313" key="1">
    <source>
        <dbReference type="EMBL" id="EEY54311.1"/>
    </source>
</evidence>
<dbReference type="EMBL" id="DS028129">
    <property type="protein sequence ID" value="EEY54311.1"/>
    <property type="molecule type" value="Genomic_DNA"/>
</dbReference>
<dbReference type="GeneID" id="9462362"/>
<keyword evidence="2" id="KW-1185">Reference proteome</keyword>
<name>D0NA57_PHYIT</name>
<dbReference type="RefSeq" id="XP_002904133.1">
    <property type="nucleotide sequence ID" value="XM_002904087.1"/>
</dbReference>